<dbReference type="AlphaFoldDB" id="A0A642F4Z8"/>
<reference evidence="5 6" key="1">
    <citation type="journal article" date="2019" name="Nat. Med.">
        <title>A library of human gut bacterial isolates paired with longitudinal multiomics data enables mechanistic microbiome research.</title>
        <authorList>
            <person name="Poyet M."/>
            <person name="Groussin M."/>
            <person name="Gibbons S.M."/>
            <person name="Avila-Pacheco J."/>
            <person name="Jiang X."/>
            <person name="Kearney S.M."/>
            <person name="Perrotta A.R."/>
            <person name="Berdy B."/>
            <person name="Zhao S."/>
            <person name="Lieberman T.D."/>
            <person name="Swanson P.K."/>
            <person name="Smith M."/>
            <person name="Roesemann S."/>
            <person name="Alexander J.E."/>
            <person name="Rich S.A."/>
            <person name="Livny J."/>
            <person name="Vlamakis H."/>
            <person name="Clish C."/>
            <person name="Bullock K."/>
            <person name="Deik A."/>
            <person name="Scott J."/>
            <person name="Pierce K.A."/>
            <person name="Xavier R.J."/>
            <person name="Alm E.J."/>
        </authorList>
    </citation>
    <scope>NUCLEOTIDE SEQUENCE [LARGE SCALE GENOMIC DNA]</scope>
    <source>
        <strain evidence="5 6">BIOML-A46</strain>
    </source>
</reference>
<feature type="domain" description="Glycosyltransferase 2-like" evidence="4">
    <location>
        <begin position="6"/>
        <end position="169"/>
    </location>
</feature>
<organism evidence="5 6">
    <name type="scientific">Bacteroides fragilis</name>
    <dbReference type="NCBI Taxonomy" id="817"/>
    <lineage>
        <taxon>Bacteria</taxon>
        <taxon>Pseudomonadati</taxon>
        <taxon>Bacteroidota</taxon>
        <taxon>Bacteroidia</taxon>
        <taxon>Bacteroidales</taxon>
        <taxon>Bacteroidaceae</taxon>
        <taxon>Bacteroides</taxon>
    </lineage>
</organism>
<evidence type="ECO:0000313" key="6">
    <source>
        <dbReference type="Proteomes" id="UP000460666"/>
    </source>
</evidence>
<accession>A0A642F4Z8</accession>
<keyword evidence="1" id="KW-0328">Glycosyltransferase</keyword>
<dbReference type="CDD" id="cd00761">
    <property type="entry name" value="Glyco_tranf_GTA_type"/>
    <property type="match status" value="1"/>
</dbReference>
<dbReference type="GO" id="GO:0016758">
    <property type="term" value="F:hexosyltransferase activity"/>
    <property type="evidence" value="ECO:0007669"/>
    <property type="project" value="UniProtKB-ARBA"/>
</dbReference>
<gene>
    <name evidence="5" type="ORF">F2Z89_04505</name>
</gene>
<dbReference type="InterPro" id="IPR001173">
    <property type="entry name" value="Glyco_trans_2-like"/>
</dbReference>
<proteinExistence type="predicted"/>
<dbReference type="Pfam" id="PF00535">
    <property type="entry name" value="Glycos_transf_2"/>
    <property type="match status" value="1"/>
</dbReference>
<evidence type="ECO:0000256" key="3">
    <source>
        <dbReference type="SAM" id="Phobius"/>
    </source>
</evidence>
<keyword evidence="3" id="KW-1133">Transmembrane helix</keyword>
<keyword evidence="3" id="KW-0472">Membrane</keyword>
<dbReference type="Gene3D" id="3.90.550.10">
    <property type="entry name" value="Spore Coat Polysaccharide Biosynthesis Protein SpsA, Chain A"/>
    <property type="match status" value="1"/>
</dbReference>
<evidence type="ECO:0000256" key="1">
    <source>
        <dbReference type="ARBA" id="ARBA00022676"/>
    </source>
</evidence>
<dbReference type="SUPFAM" id="SSF53448">
    <property type="entry name" value="Nucleotide-diphospho-sugar transferases"/>
    <property type="match status" value="1"/>
</dbReference>
<protein>
    <submittedName>
        <fullName evidence="5">Glycosyltransferase</fullName>
    </submittedName>
</protein>
<comment type="caution">
    <text evidence="5">The sequence shown here is derived from an EMBL/GenBank/DDBJ whole genome shotgun (WGS) entry which is preliminary data.</text>
</comment>
<sequence length="321" mass="37126">MKPLISIIVPIYNVAIYIERCVLSIVYQSYKNIELILVDDCGEDCSVDIAEKLLIRNNFSYKLIRHERNMGLSVARNTGVINAVGDYLFFLDSDDELPPDAILNLVRTASKTGCEVVIGGLDWIERGNHRLLSNVQSVPLYGNETILDYITSNPVLLIGCNKLILRSFFISEKLFFYPKILHEDLLWSFMLFSKLQSLAFQPLNTYNYFIRSESISTKSFSDIKVLSFITIISEMKRSIDLHNKYLCSLYKSRCYTIAEIVLKGDQKQFSKIRREVYSLNGLKIMLTFPSNMRDFFKILPFVFPTYIAKLYIFFVGRMCMN</sequence>
<keyword evidence="2 5" id="KW-0808">Transferase</keyword>
<dbReference type="EMBL" id="VWCJ01000002">
    <property type="protein sequence ID" value="KAA5000809.1"/>
    <property type="molecule type" value="Genomic_DNA"/>
</dbReference>
<feature type="transmembrane region" description="Helical" evidence="3">
    <location>
        <begin position="295"/>
        <end position="315"/>
    </location>
</feature>
<dbReference type="Proteomes" id="UP000460666">
    <property type="component" value="Unassembled WGS sequence"/>
</dbReference>
<keyword evidence="3" id="KW-0812">Transmembrane</keyword>
<evidence type="ECO:0000313" key="5">
    <source>
        <dbReference type="EMBL" id="KAA5000809.1"/>
    </source>
</evidence>
<evidence type="ECO:0000256" key="2">
    <source>
        <dbReference type="ARBA" id="ARBA00022679"/>
    </source>
</evidence>
<dbReference type="InterPro" id="IPR029044">
    <property type="entry name" value="Nucleotide-diphossugar_trans"/>
</dbReference>
<dbReference type="RefSeq" id="WP_005790514.1">
    <property type="nucleotide sequence ID" value="NZ_JADNCR010000002.1"/>
</dbReference>
<name>A0A642F4Z8_BACFG</name>
<dbReference type="PANTHER" id="PTHR22916">
    <property type="entry name" value="GLYCOSYLTRANSFERASE"/>
    <property type="match status" value="1"/>
</dbReference>
<dbReference type="PANTHER" id="PTHR22916:SF51">
    <property type="entry name" value="GLYCOSYLTRANSFERASE EPSH-RELATED"/>
    <property type="match status" value="1"/>
</dbReference>
<evidence type="ECO:0000259" key="4">
    <source>
        <dbReference type="Pfam" id="PF00535"/>
    </source>
</evidence>